<reference evidence="4" key="1">
    <citation type="submission" date="2017-05" db="UniProtKB">
        <authorList>
            <consortium name="EnsemblMetazoa"/>
        </authorList>
    </citation>
    <scope>IDENTIFICATION</scope>
</reference>
<evidence type="ECO:0000256" key="2">
    <source>
        <dbReference type="SAM" id="SignalP"/>
    </source>
</evidence>
<feature type="chain" id="PRO_5012191805" description="Fibronectin type-III domain-containing protein" evidence="2">
    <location>
        <begin position="24"/>
        <end position="531"/>
    </location>
</feature>
<name>A0A1X7TM83_AMPQE</name>
<dbReference type="InterPro" id="IPR036116">
    <property type="entry name" value="FN3_sf"/>
</dbReference>
<dbReference type="EnsemblMetazoa" id="Aqu2.1.15753_001">
    <property type="protein sequence ID" value="Aqu2.1.15753_001"/>
    <property type="gene ID" value="Aqu2.1.15753"/>
</dbReference>
<proteinExistence type="predicted"/>
<accession>A0A1X7TM83</accession>
<evidence type="ECO:0000256" key="1">
    <source>
        <dbReference type="SAM" id="MobiDB-lite"/>
    </source>
</evidence>
<organism evidence="4">
    <name type="scientific">Amphimedon queenslandica</name>
    <name type="common">Sponge</name>
    <dbReference type="NCBI Taxonomy" id="400682"/>
    <lineage>
        <taxon>Eukaryota</taxon>
        <taxon>Metazoa</taxon>
        <taxon>Porifera</taxon>
        <taxon>Demospongiae</taxon>
        <taxon>Heteroscleromorpha</taxon>
        <taxon>Haplosclerida</taxon>
        <taxon>Niphatidae</taxon>
        <taxon>Amphimedon</taxon>
    </lineage>
</organism>
<dbReference type="SMART" id="SM00060">
    <property type="entry name" value="FN3"/>
    <property type="match status" value="2"/>
</dbReference>
<dbReference type="Gene3D" id="2.60.40.10">
    <property type="entry name" value="Immunoglobulins"/>
    <property type="match status" value="1"/>
</dbReference>
<feature type="region of interest" description="Disordered" evidence="1">
    <location>
        <begin position="512"/>
        <end position="531"/>
    </location>
</feature>
<dbReference type="InParanoid" id="A0A1X7TM83"/>
<protein>
    <recommendedName>
        <fullName evidence="3">Fibronectin type-III domain-containing protein</fullName>
    </recommendedName>
</protein>
<dbReference type="CDD" id="cd00063">
    <property type="entry name" value="FN3"/>
    <property type="match status" value="2"/>
</dbReference>
<dbReference type="PROSITE" id="PS50853">
    <property type="entry name" value="FN3"/>
    <property type="match status" value="1"/>
</dbReference>
<dbReference type="AlphaFoldDB" id="A0A1X7TM83"/>
<feature type="domain" description="Fibronectin type-III" evidence="3">
    <location>
        <begin position="133"/>
        <end position="223"/>
    </location>
</feature>
<feature type="region of interest" description="Disordered" evidence="1">
    <location>
        <begin position="320"/>
        <end position="356"/>
    </location>
</feature>
<dbReference type="InterPro" id="IPR013783">
    <property type="entry name" value="Ig-like_fold"/>
</dbReference>
<sequence length="531" mass="56776">MAATTAGIYWCLVLTGCMSLAVSGSLVQTVPPNSAPVCPGGRLVFTCTANLDGIIWRLLGNSAEIHVTSNTPLMRVGSFYVATAANNGLFVSTATNESVSTQLDGTTIECSGDGGSSYAVLTINVKDVPDQKAVSNVTVTPITNDTLLITWNTPSDQCIDHYTVTIISNNTLNGPRTTNNTDITINDLIIGTNYTFIIIPIDTIGREGPPSSLIQYIWNVPAQVVNISWDQISNDSITIWWNITQDPTLHYPPVGHYVVVGIDPFNNDMYEIYYANTTNATITGLSLTNQYYTVIIITQNIIGYAPYVIIYVGTPPSNSSTPTSPYASSSTSPHHVISTSITTSPDHPSSTSPHLSRSTLVTNIKTIASSIGTLTASTIHTRSTSTTPSTTVLQTTGTSNRLTSNTVASSSTVSSGGTVTSTNTAANATATASSGSVLYTNDRYRVYVQWVGGADLISIDSHTSHYADLAIDTNRRHYAPPTHQPSVLYSSIKPVNNKNDININNYLRERDKSRHAPSLATCGGSEGAWRD</sequence>
<feature type="signal peptide" evidence="2">
    <location>
        <begin position="1"/>
        <end position="23"/>
    </location>
</feature>
<evidence type="ECO:0000313" key="4">
    <source>
        <dbReference type="EnsemblMetazoa" id="Aqu2.1.15753_001"/>
    </source>
</evidence>
<dbReference type="InterPro" id="IPR003961">
    <property type="entry name" value="FN3_dom"/>
</dbReference>
<evidence type="ECO:0000259" key="3">
    <source>
        <dbReference type="PROSITE" id="PS50853"/>
    </source>
</evidence>
<dbReference type="Pfam" id="PF00041">
    <property type="entry name" value="fn3"/>
    <property type="match status" value="1"/>
</dbReference>
<dbReference type="SUPFAM" id="SSF49265">
    <property type="entry name" value="Fibronectin type III"/>
    <property type="match status" value="1"/>
</dbReference>
<keyword evidence="2" id="KW-0732">Signal</keyword>